<organism evidence="8 9">
    <name type="scientific">Hymenobacter yonginensis</name>
    <dbReference type="NCBI Taxonomy" id="748197"/>
    <lineage>
        <taxon>Bacteria</taxon>
        <taxon>Pseudomonadati</taxon>
        <taxon>Bacteroidota</taxon>
        <taxon>Cytophagia</taxon>
        <taxon>Cytophagales</taxon>
        <taxon>Hymenobacteraceae</taxon>
        <taxon>Hymenobacter</taxon>
    </lineage>
</organism>
<dbReference type="PANTHER" id="PTHR43304">
    <property type="entry name" value="PHYTOCHROME-LIKE PROTEIN CPH1"/>
    <property type="match status" value="1"/>
</dbReference>
<evidence type="ECO:0000259" key="7">
    <source>
        <dbReference type="PROSITE" id="PS50109"/>
    </source>
</evidence>
<dbReference type="SMART" id="SM00091">
    <property type="entry name" value="PAS"/>
    <property type="match status" value="5"/>
</dbReference>
<evidence type="ECO:0000256" key="1">
    <source>
        <dbReference type="ARBA" id="ARBA00000085"/>
    </source>
</evidence>
<dbReference type="PROSITE" id="PS50109">
    <property type="entry name" value="HIS_KIN"/>
    <property type="match status" value="1"/>
</dbReference>
<evidence type="ECO:0000256" key="5">
    <source>
        <dbReference type="ARBA" id="ARBA00022777"/>
    </source>
</evidence>
<evidence type="ECO:0000256" key="3">
    <source>
        <dbReference type="ARBA" id="ARBA00022553"/>
    </source>
</evidence>
<comment type="catalytic activity">
    <reaction evidence="1">
        <text>ATP + protein L-histidine = ADP + protein N-phospho-L-histidine.</text>
        <dbReference type="EC" id="2.7.13.3"/>
    </reaction>
</comment>
<evidence type="ECO:0000256" key="4">
    <source>
        <dbReference type="ARBA" id="ARBA00022679"/>
    </source>
</evidence>
<sequence>MPDAYTPDLPSLLPVFDVLPDPYLLLSPELVIEAVNEAYLLVSLSKREDLLGRHILDVFPENPATLEAHAAVNLQASFNQVLATRQPHTMARQRYDIPAPDQPDHFLERYWLPRNVPVLDAEGQVRHILHGVFDETEKVRTEKTLQISQTQEKLLHNAVALQRQQLYDTFQEAPAMICVLEGPQHVYQFVNPPYQALVGDRLLVGRPMAEAVPELAGHAILDLLDNVYRTGKTFRASEMMVQLDQEGSQLQNQEKHYFNLIYKARHTAAGDINGIFVFAYEVTAQVLARQQVQDLNQELAAINDELRASNAEFLLANTELSKTQQQLQLLNQQLEARVAERTHEMQQALHEAEQQRELLRLQQAMLHQILEQVPAAVATLSGPEHRYVFFNEQYQRLVTGRARRGLAVAEALPEVAAQGFINLLDGVFTTGEAFIGTEVPLLLQNSTTGLPEQRYVDFSYQPLFNDGTQTPGILAFIIDVTDKVVAHQQMTTMQAELLAAAQRRLLERENLYQIFEQTPAAVLLLRQPGHVIEYFNPAYGRLFPGRQLRGLTIAEAQPEAVEQGFLALLDRVFQTGETYVGNELPFSVVQPDGQVLPPRYFNFTYQAYREQGQVAGVSVFAFDATEQVLARQQREAQQAELQRIFEQAPVAIAIMRGPNLVLELANQEIIRLWGRTLPQVLGRPFFEALPDTAGQGLEQVLADVVASGTPHSITDMPVTLARAHTGQPTLGYFNFIFQPLYDGDNRPTGLIALGNEVTAQVLARQASEMSAQQLKQLTEALQATNDQLTRTNTDLDTFVYTASHDLKAPIANIEGLLLALREQLPAEALAAAQVTQVLDLMQDSVARFQQTLGYLSDVAMLQLAQTEPTEPLDLAAHIEAVRLDLVPMLLASGGQLLMQVADCPTVYFSPKNLRSILYNLLSNGLKYAHPDRPPVVQVRSICLPGRVQLEVQDNGLGLTQEQQSKLFVMFQRLHTHVEGSGVGLYMVKRIVENAGGSIGVQSQPGTGTRFTITLPLPAR</sequence>
<dbReference type="InterPro" id="IPR003594">
    <property type="entry name" value="HATPase_dom"/>
</dbReference>
<keyword evidence="4" id="KW-0808">Transferase</keyword>
<dbReference type="Pfam" id="PF02518">
    <property type="entry name" value="HATPase_c"/>
    <property type="match status" value="1"/>
</dbReference>
<accession>A0ABY7PNZ4</accession>
<dbReference type="InterPro" id="IPR005467">
    <property type="entry name" value="His_kinase_dom"/>
</dbReference>
<gene>
    <name evidence="8" type="ORF">O9Z63_19110</name>
</gene>
<evidence type="ECO:0000313" key="9">
    <source>
        <dbReference type="Proteomes" id="UP001211872"/>
    </source>
</evidence>
<dbReference type="InterPro" id="IPR052162">
    <property type="entry name" value="Sensor_kinase/Photoreceptor"/>
</dbReference>
<dbReference type="EMBL" id="CP115396">
    <property type="protein sequence ID" value="WBO84464.1"/>
    <property type="molecule type" value="Genomic_DNA"/>
</dbReference>
<evidence type="ECO:0000313" key="8">
    <source>
        <dbReference type="EMBL" id="WBO84464.1"/>
    </source>
</evidence>
<feature type="domain" description="Histidine kinase" evidence="7">
    <location>
        <begin position="801"/>
        <end position="1018"/>
    </location>
</feature>
<dbReference type="InterPro" id="IPR036097">
    <property type="entry name" value="HisK_dim/P_sf"/>
</dbReference>
<dbReference type="SUPFAM" id="SSF55874">
    <property type="entry name" value="ATPase domain of HSP90 chaperone/DNA topoisomerase II/histidine kinase"/>
    <property type="match status" value="1"/>
</dbReference>
<dbReference type="Gene3D" id="3.30.450.20">
    <property type="entry name" value="PAS domain"/>
    <property type="match status" value="5"/>
</dbReference>
<dbReference type="InterPro" id="IPR000014">
    <property type="entry name" value="PAS"/>
</dbReference>
<dbReference type="Gene3D" id="3.30.565.10">
    <property type="entry name" value="Histidine kinase-like ATPase, C-terminal domain"/>
    <property type="match status" value="1"/>
</dbReference>
<keyword evidence="6" id="KW-0175">Coiled coil</keyword>
<protein>
    <recommendedName>
        <fullName evidence="2">histidine kinase</fullName>
        <ecNumber evidence="2">2.7.13.3</ecNumber>
    </recommendedName>
</protein>
<dbReference type="PANTHER" id="PTHR43304:SF1">
    <property type="entry name" value="PAC DOMAIN-CONTAINING PROTEIN"/>
    <property type="match status" value="1"/>
</dbReference>
<dbReference type="InterPro" id="IPR035965">
    <property type="entry name" value="PAS-like_dom_sf"/>
</dbReference>
<dbReference type="InterPro" id="IPR036890">
    <property type="entry name" value="HATPase_C_sf"/>
</dbReference>
<dbReference type="InterPro" id="IPR013656">
    <property type="entry name" value="PAS_4"/>
</dbReference>
<dbReference type="EC" id="2.7.13.3" evidence="2"/>
<name>A0ABY7PNZ4_9BACT</name>
<keyword evidence="9" id="KW-1185">Reference proteome</keyword>
<proteinExistence type="predicted"/>
<dbReference type="InterPro" id="IPR003661">
    <property type="entry name" value="HisK_dim/P_dom"/>
</dbReference>
<dbReference type="Proteomes" id="UP001211872">
    <property type="component" value="Chromosome"/>
</dbReference>
<dbReference type="RefSeq" id="WP_270126995.1">
    <property type="nucleotide sequence ID" value="NZ_CP115396.1"/>
</dbReference>
<dbReference type="CDD" id="cd00082">
    <property type="entry name" value="HisKA"/>
    <property type="match status" value="1"/>
</dbReference>
<dbReference type="PRINTS" id="PR00344">
    <property type="entry name" value="BCTRLSENSOR"/>
</dbReference>
<dbReference type="SMART" id="SM00387">
    <property type="entry name" value="HATPase_c"/>
    <property type="match status" value="1"/>
</dbReference>
<feature type="coiled-coil region" evidence="6">
    <location>
        <begin position="285"/>
        <end position="362"/>
    </location>
</feature>
<dbReference type="InterPro" id="IPR004358">
    <property type="entry name" value="Sig_transdc_His_kin-like_C"/>
</dbReference>
<keyword evidence="3" id="KW-0597">Phosphoprotein</keyword>
<dbReference type="SUPFAM" id="SSF47384">
    <property type="entry name" value="Homodimeric domain of signal transducing histidine kinase"/>
    <property type="match status" value="1"/>
</dbReference>
<evidence type="ECO:0000256" key="2">
    <source>
        <dbReference type="ARBA" id="ARBA00012438"/>
    </source>
</evidence>
<keyword evidence="5" id="KW-0418">Kinase</keyword>
<dbReference type="Gene3D" id="1.10.287.130">
    <property type="match status" value="1"/>
</dbReference>
<evidence type="ECO:0000256" key="6">
    <source>
        <dbReference type="SAM" id="Coils"/>
    </source>
</evidence>
<dbReference type="Pfam" id="PF08448">
    <property type="entry name" value="PAS_4"/>
    <property type="match status" value="5"/>
</dbReference>
<dbReference type="SUPFAM" id="SSF55785">
    <property type="entry name" value="PYP-like sensor domain (PAS domain)"/>
    <property type="match status" value="4"/>
</dbReference>
<reference evidence="8 9" key="1">
    <citation type="journal article" date="2011" name="Int. J. Syst. Evol. Microbiol.">
        <title>Hymenobacter yonginensis sp. nov., isolated from a mesotrophic artificial lake.</title>
        <authorList>
            <person name="Joung Y."/>
            <person name="Cho S.H."/>
            <person name="Kim H."/>
            <person name="Kim S.B."/>
            <person name="Joh K."/>
        </authorList>
    </citation>
    <scope>NUCLEOTIDE SEQUENCE [LARGE SCALE GENOMIC DNA]</scope>
    <source>
        <strain evidence="8 9">KCTC 22745</strain>
    </source>
</reference>